<protein>
    <submittedName>
        <fullName evidence="10">Branched-chain amino acid ABC transporter permease</fullName>
    </submittedName>
</protein>
<dbReference type="PANTHER" id="PTHR11795">
    <property type="entry name" value="BRANCHED-CHAIN AMINO ACID TRANSPORT SYSTEM PERMEASE PROTEIN LIVH"/>
    <property type="match status" value="1"/>
</dbReference>
<dbReference type="RefSeq" id="WP_169117218.1">
    <property type="nucleotide sequence ID" value="NZ_WTVG02000036.1"/>
</dbReference>
<dbReference type="CDD" id="cd06582">
    <property type="entry name" value="TM_PBP1_LivH_like"/>
    <property type="match status" value="1"/>
</dbReference>
<dbReference type="PANTHER" id="PTHR11795:SF442">
    <property type="entry name" value="ABC TRANSPORTER ATP-BINDING PROTEIN"/>
    <property type="match status" value="1"/>
</dbReference>
<reference evidence="10" key="1">
    <citation type="submission" date="2019-12" db="EMBL/GenBank/DDBJ databases">
        <title>Comparative genomics gives insights into the taxonomy of the Azoarcus-Aromatoleum group and reveals separate origins of nif in the plant-associated Azoarcus and non-plant-associated Aromatoleum sub-groups.</title>
        <authorList>
            <person name="Lafos M."/>
            <person name="Maluk M."/>
            <person name="Batista M."/>
            <person name="Junghare M."/>
            <person name="Carmona M."/>
            <person name="Faoro H."/>
            <person name="Cruz L.M."/>
            <person name="Battistoni F."/>
            <person name="De Souza E."/>
            <person name="Pedrosa F."/>
            <person name="Chen W.-M."/>
            <person name="Poole P.S."/>
            <person name="Dixon R.A."/>
            <person name="James E.K."/>
        </authorList>
    </citation>
    <scope>NUCLEOTIDE SEQUENCE</scope>
    <source>
        <strain evidence="10">LuFRes1</strain>
    </source>
</reference>
<keyword evidence="7 9" id="KW-0472">Membrane</keyword>
<keyword evidence="4 9" id="KW-0812">Transmembrane</keyword>
<organism evidence="10 11">
    <name type="scientific">Aromatoleum anaerobium</name>
    <dbReference type="NCBI Taxonomy" id="182180"/>
    <lineage>
        <taxon>Bacteria</taxon>
        <taxon>Pseudomonadati</taxon>
        <taxon>Pseudomonadota</taxon>
        <taxon>Betaproteobacteria</taxon>
        <taxon>Rhodocyclales</taxon>
        <taxon>Rhodocyclaceae</taxon>
        <taxon>Aromatoleum</taxon>
    </lineage>
</organism>
<keyword evidence="11" id="KW-1185">Reference proteome</keyword>
<evidence type="ECO:0000256" key="7">
    <source>
        <dbReference type="ARBA" id="ARBA00023136"/>
    </source>
</evidence>
<evidence type="ECO:0000256" key="4">
    <source>
        <dbReference type="ARBA" id="ARBA00022692"/>
    </source>
</evidence>
<evidence type="ECO:0000256" key="2">
    <source>
        <dbReference type="ARBA" id="ARBA00022448"/>
    </source>
</evidence>
<keyword evidence="3" id="KW-1003">Cell membrane</keyword>
<evidence type="ECO:0000256" key="6">
    <source>
        <dbReference type="ARBA" id="ARBA00022989"/>
    </source>
</evidence>
<feature type="transmembrane region" description="Helical" evidence="9">
    <location>
        <begin position="224"/>
        <end position="252"/>
    </location>
</feature>
<keyword evidence="5" id="KW-0029">Amino-acid transport</keyword>
<comment type="subcellular location">
    <subcellularLocation>
        <location evidence="1">Cell membrane</location>
        <topology evidence="1">Multi-pass membrane protein</topology>
    </subcellularLocation>
</comment>
<dbReference type="EMBL" id="WTVG01000006">
    <property type="protein sequence ID" value="NMG23813.1"/>
    <property type="molecule type" value="Genomic_DNA"/>
</dbReference>
<gene>
    <name evidence="10" type="ORF">GO606_03570</name>
</gene>
<keyword evidence="2" id="KW-0813">Transport</keyword>
<accession>A0ABX1PIN7</accession>
<evidence type="ECO:0000256" key="5">
    <source>
        <dbReference type="ARBA" id="ARBA00022970"/>
    </source>
</evidence>
<dbReference type="InterPro" id="IPR001851">
    <property type="entry name" value="ABC_transp_permease"/>
</dbReference>
<dbReference type="Pfam" id="PF02653">
    <property type="entry name" value="BPD_transp_2"/>
    <property type="match status" value="1"/>
</dbReference>
<feature type="transmembrane region" description="Helical" evidence="9">
    <location>
        <begin position="52"/>
        <end position="80"/>
    </location>
</feature>
<name>A0ABX1PIN7_9RHOO</name>
<evidence type="ECO:0000256" key="3">
    <source>
        <dbReference type="ARBA" id="ARBA00022475"/>
    </source>
</evidence>
<evidence type="ECO:0000313" key="10">
    <source>
        <dbReference type="EMBL" id="NMG23813.1"/>
    </source>
</evidence>
<evidence type="ECO:0000256" key="8">
    <source>
        <dbReference type="ARBA" id="ARBA00037998"/>
    </source>
</evidence>
<sequence length="288" mass="31411">MDLTTFLIQLLNALQYGLLLFLVASGLTLIFGIMGIINLAHGSFYMMGAYMAFALTSATGNLFVAILLGIALSALIGFLLEWGLFSRLYKRDHLDQVLLTYGLILVFEEIRSMIVGDDVHGVRIPEMLSASIQLSETLSYPVYRLFMSAVCIVLAVLMYWLIRHTRLGMMIRAGSSNREMVQSLGINIDLIYRLVFALGVTLAAFAGMLAAPVSSVYPGMGNQVLIICFVVVVIGGVGSVWGALVAALLIGLADTFGKVIIPDYAGLTVYLLMAAVLLWRPEGIFRRI</sequence>
<evidence type="ECO:0000313" key="11">
    <source>
        <dbReference type="Proteomes" id="UP000615989"/>
    </source>
</evidence>
<feature type="transmembrane region" description="Helical" evidence="9">
    <location>
        <begin position="142"/>
        <end position="162"/>
    </location>
</feature>
<evidence type="ECO:0000256" key="9">
    <source>
        <dbReference type="SAM" id="Phobius"/>
    </source>
</evidence>
<comment type="similarity">
    <text evidence="8">Belongs to the binding-protein-dependent transport system permease family. LivHM subfamily.</text>
</comment>
<feature type="transmembrane region" description="Helical" evidence="9">
    <location>
        <begin position="259"/>
        <end position="279"/>
    </location>
</feature>
<dbReference type="InterPro" id="IPR052157">
    <property type="entry name" value="BCAA_transport_permease"/>
</dbReference>
<keyword evidence="6 9" id="KW-1133">Transmembrane helix</keyword>
<comment type="caution">
    <text evidence="10">The sequence shown here is derived from an EMBL/GenBank/DDBJ whole genome shotgun (WGS) entry which is preliminary data.</text>
</comment>
<proteinExistence type="inferred from homology"/>
<evidence type="ECO:0000256" key="1">
    <source>
        <dbReference type="ARBA" id="ARBA00004651"/>
    </source>
</evidence>
<feature type="transmembrane region" description="Helical" evidence="9">
    <location>
        <begin position="16"/>
        <end position="40"/>
    </location>
</feature>
<feature type="transmembrane region" description="Helical" evidence="9">
    <location>
        <begin position="190"/>
        <end position="212"/>
    </location>
</feature>
<dbReference type="Proteomes" id="UP000615989">
    <property type="component" value="Unassembled WGS sequence"/>
</dbReference>